<dbReference type="Proteomes" id="UP001271769">
    <property type="component" value="Unassembled WGS sequence"/>
</dbReference>
<keyword evidence="3" id="KW-1185">Reference proteome</keyword>
<dbReference type="Pfam" id="PF05171">
    <property type="entry name" value="HemS"/>
    <property type="match status" value="2"/>
</dbReference>
<protein>
    <submittedName>
        <fullName evidence="2">ChuX/HutX family heme-like substrate-binding protein</fullName>
    </submittedName>
</protein>
<comment type="caution">
    <text evidence="2">The sequence shown here is derived from an EMBL/GenBank/DDBJ whole genome shotgun (WGS) entry which is preliminary data.</text>
</comment>
<dbReference type="CDD" id="cd16831">
    <property type="entry name" value="HemS-like_C"/>
    <property type="match status" value="1"/>
</dbReference>
<accession>A0ABU5DSH0</accession>
<feature type="domain" description="Haemin-degrading HemS/ChuX" evidence="1">
    <location>
        <begin position="43"/>
        <end position="170"/>
    </location>
</feature>
<name>A0ABU5DSH0_9PROT</name>
<evidence type="ECO:0000313" key="2">
    <source>
        <dbReference type="EMBL" id="MDY0870354.1"/>
    </source>
</evidence>
<dbReference type="SUPFAM" id="SSF144064">
    <property type="entry name" value="Heme iron utilization protein-like"/>
    <property type="match status" value="1"/>
</dbReference>
<sequence length="365" mass="39974">MSATEPTNSSPNPDLRNDIARRWAASKATTPHLRAREAAEQLGISEAQLVDSQVGQGTLRLKTDWPAFFAALPGLGRVMALTRNEEAVHERRGTFEPASFEGHVGLVLGPDIDLRIFLSHWRFAFAVEESGPKGVRRSLQVFDAEGVAVHKIYAEETTDIAAWQALVANLAMELSVAPLVVEPKAPEKPKVNAEVDRDAFLAEWAAMQDTHEFFGFLRRHKIEPTDAFRLAEGRFTTRLSTQGTNDLLVGASSGGVPIMVFVGNPGLIQIHTGPVKRIERMGPWLNVLDPEFNLHLREDRIAETWLVRKPTVDGVVTSVEVFNAEGGRIGTFFGKRKPGEPELEAWRKLAEGLATNPGAPLAGAA</sequence>
<dbReference type="CDD" id="cd16830">
    <property type="entry name" value="HemS-like_N"/>
    <property type="match status" value="1"/>
</dbReference>
<dbReference type="Gene3D" id="3.40.1570.10">
    <property type="entry name" value="HemS/ChuS/ChuX like domains"/>
    <property type="match status" value="2"/>
</dbReference>
<reference evidence="2 3" key="1">
    <citation type="journal article" date="2013" name="Antonie Van Leeuwenhoek">
        <title>Dongia rigui sp. nov., isolated from freshwater of a large wetland in Korea.</title>
        <authorList>
            <person name="Baik K.S."/>
            <person name="Hwang Y.M."/>
            <person name="Choi J.S."/>
            <person name="Kwon J."/>
            <person name="Seong C.N."/>
        </authorList>
    </citation>
    <scope>NUCLEOTIDE SEQUENCE [LARGE SCALE GENOMIC DNA]</scope>
    <source>
        <strain evidence="2 3">04SU4-P</strain>
    </source>
</reference>
<dbReference type="EMBL" id="JAXCLX010000001">
    <property type="protein sequence ID" value="MDY0870354.1"/>
    <property type="molecule type" value="Genomic_DNA"/>
</dbReference>
<dbReference type="InterPro" id="IPR007845">
    <property type="entry name" value="HemS/ChuX_dom"/>
</dbReference>
<organism evidence="2 3">
    <name type="scientific">Dongia rigui</name>
    <dbReference type="NCBI Taxonomy" id="940149"/>
    <lineage>
        <taxon>Bacteria</taxon>
        <taxon>Pseudomonadati</taxon>
        <taxon>Pseudomonadota</taxon>
        <taxon>Alphaproteobacteria</taxon>
        <taxon>Rhodospirillales</taxon>
        <taxon>Dongiaceae</taxon>
        <taxon>Dongia</taxon>
    </lineage>
</organism>
<gene>
    <name evidence="2" type="ORF">SMD31_00380</name>
</gene>
<evidence type="ECO:0000313" key="3">
    <source>
        <dbReference type="Proteomes" id="UP001271769"/>
    </source>
</evidence>
<evidence type="ECO:0000259" key="1">
    <source>
        <dbReference type="Pfam" id="PF05171"/>
    </source>
</evidence>
<proteinExistence type="predicted"/>
<dbReference type="InterPro" id="IPR053733">
    <property type="entry name" value="Heme_Transport_Util_sf"/>
</dbReference>
<dbReference type="RefSeq" id="WP_320498536.1">
    <property type="nucleotide sequence ID" value="NZ_JAXCLX010000001.1"/>
</dbReference>
<feature type="domain" description="Haemin-degrading HemS/ChuX" evidence="1">
    <location>
        <begin position="223"/>
        <end position="352"/>
    </location>
</feature>